<dbReference type="RefSeq" id="WP_155040811.1">
    <property type="nucleotide sequence ID" value="NZ_JBHGCD010000012.1"/>
</dbReference>
<proteinExistence type="predicted"/>
<dbReference type="Proteomes" id="UP000449846">
    <property type="component" value="Unassembled WGS sequence"/>
</dbReference>
<comment type="caution">
    <text evidence="1">The sequence shown here is derived from an EMBL/GenBank/DDBJ whole genome shotgun (WGS) entry which is preliminary data.</text>
</comment>
<reference evidence="1 2" key="1">
    <citation type="submission" date="2019-11" db="EMBL/GenBank/DDBJ databases">
        <authorList>
            <person name="Dong K."/>
        </authorList>
    </citation>
    <scope>NUCLEOTIDE SEQUENCE [LARGE SCALE GENOMIC DNA]</scope>
    <source>
        <strain evidence="1 2">NBRC 112902</strain>
    </source>
</reference>
<dbReference type="EMBL" id="WMIG01000011">
    <property type="protein sequence ID" value="MTH60865.1"/>
    <property type="molecule type" value="Genomic_DNA"/>
</dbReference>
<organism evidence="1 2">
    <name type="scientific">Paracoccus litorisediminis</name>
    <dbReference type="NCBI Taxonomy" id="2006130"/>
    <lineage>
        <taxon>Bacteria</taxon>
        <taxon>Pseudomonadati</taxon>
        <taxon>Pseudomonadota</taxon>
        <taxon>Alphaproteobacteria</taxon>
        <taxon>Rhodobacterales</taxon>
        <taxon>Paracoccaceae</taxon>
        <taxon>Paracoccus</taxon>
    </lineage>
</organism>
<gene>
    <name evidence="1" type="ORF">GL300_16750</name>
</gene>
<name>A0A844HRQ0_9RHOB</name>
<accession>A0A844HRQ0</accession>
<evidence type="ECO:0000313" key="2">
    <source>
        <dbReference type="Proteomes" id="UP000449846"/>
    </source>
</evidence>
<keyword evidence="2" id="KW-1185">Reference proteome</keyword>
<sequence length="59" mass="6623">MARLQELMQQASFADGFLDGQPGLRQVGERKVLNPARMLDQGIRLGMPSKIEPERRVDA</sequence>
<dbReference type="AlphaFoldDB" id="A0A844HRQ0"/>
<protein>
    <submittedName>
        <fullName evidence="1">Uncharacterized protein</fullName>
    </submittedName>
</protein>
<evidence type="ECO:0000313" key="1">
    <source>
        <dbReference type="EMBL" id="MTH60865.1"/>
    </source>
</evidence>